<dbReference type="EMBL" id="JARBHB010000014">
    <property type="protein sequence ID" value="KAJ8868866.1"/>
    <property type="molecule type" value="Genomic_DNA"/>
</dbReference>
<evidence type="ECO:0000313" key="1">
    <source>
        <dbReference type="EMBL" id="KAJ8868866.1"/>
    </source>
</evidence>
<name>A0ABQ9G8X0_9NEOP</name>
<keyword evidence="2" id="KW-1185">Reference proteome</keyword>
<organism evidence="1 2">
    <name type="scientific">Dryococelus australis</name>
    <dbReference type="NCBI Taxonomy" id="614101"/>
    <lineage>
        <taxon>Eukaryota</taxon>
        <taxon>Metazoa</taxon>
        <taxon>Ecdysozoa</taxon>
        <taxon>Arthropoda</taxon>
        <taxon>Hexapoda</taxon>
        <taxon>Insecta</taxon>
        <taxon>Pterygota</taxon>
        <taxon>Neoptera</taxon>
        <taxon>Polyneoptera</taxon>
        <taxon>Phasmatodea</taxon>
        <taxon>Verophasmatodea</taxon>
        <taxon>Anareolatae</taxon>
        <taxon>Phasmatidae</taxon>
        <taxon>Eurycanthinae</taxon>
        <taxon>Dryococelus</taxon>
    </lineage>
</organism>
<reference evidence="1 2" key="1">
    <citation type="submission" date="2023-02" db="EMBL/GenBank/DDBJ databases">
        <title>LHISI_Scaffold_Assembly.</title>
        <authorList>
            <person name="Stuart O.P."/>
            <person name="Cleave R."/>
            <person name="Magrath M.J.L."/>
            <person name="Mikheyev A.S."/>
        </authorList>
    </citation>
    <scope>NUCLEOTIDE SEQUENCE [LARGE SCALE GENOMIC DNA]</scope>
    <source>
        <strain evidence="1">Daus_M_001</strain>
        <tissue evidence="1">Leg muscle</tissue>
    </source>
</reference>
<comment type="caution">
    <text evidence="1">The sequence shown here is derived from an EMBL/GenBank/DDBJ whole genome shotgun (WGS) entry which is preliminary data.</text>
</comment>
<protein>
    <submittedName>
        <fullName evidence="1">Uncharacterized protein</fullName>
    </submittedName>
</protein>
<gene>
    <name evidence="1" type="ORF">PR048_030407</name>
</gene>
<proteinExistence type="predicted"/>
<dbReference type="Proteomes" id="UP001159363">
    <property type="component" value="Chromosome 13"/>
</dbReference>
<sequence length="242" mass="27744">MNICDLLVNWAAVGRSCAICHNSRKRNCDRFAVGYRPFTVLQKRKIVVVEKTYECLVTANTLELMERVSGDPWCKKQPRSPSVTAEEHWRRASNLQIDDKTARQFSALRVEAMRELTHECWEGSLLHADSEFVTEFGFLEAETTFRSNLKTLLAENTNTSPKGICSYLNSIAANIIGQLTEEVEVHGSLKFNLWLSYKYSKPEPHEDAVYQRAGKTQNHPIYNAKDVREVVEESVRKLCQEK</sequence>
<evidence type="ECO:0000313" key="2">
    <source>
        <dbReference type="Proteomes" id="UP001159363"/>
    </source>
</evidence>
<accession>A0ABQ9G8X0</accession>